<dbReference type="EMBL" id="JAEAOA010000678">
    <property type="protein sequence ID" value="KAK3595274.1"/>
    <property type="molecule type" value="Genomic_DNA"/>
</dbReference>
<dbReference type="Proteomes" id="UP001195483">
    <property type="component" value="Unassembled WGS sequence"/>
</dbReference>
<accession>A0AAE0VZ80</accession>
<evidence type="ECO:0000313" key="2">
    <source>
        <dbReference type="Proteomes" id="UP001195483"/>
    </source>
</evidence>
<reference evidence="1" key="1">
    <citation type="journal article" date="2021" name="Genome Biol. Evol.">
        <title>A High-Quality Reference Genome for a Parasitic Bivalve with Doubly Uniparental Inheritance (Bivalvia: Unionida).</title>
        <authorList>
            <person name="Smith C.H."/>
        </authorList>
    </citation>
    <scope>NUCLEOTIDE SEQUENCE</scope>
    <source>
        <strain evidence="1">CHS0354</strain>
    </source>
</reference>
<proteinExistence type="predicted"/>
<sequence>MKTKELNLHTILPQSTIIINEKILDNVLELWNQFTGCDSHDCIQIAVSHHRPVLRLVDFQTRKSLLTDVCGPKWRQKFGSRVFKCGNAAADKDPTNSSRRTGLNFSFSKGKIISECSVSKSSSIALNCLWLSALALMRFITDKWVNNMLAIQRSFTQTFLMDDIVKR</sequence>
<reference evidence="1" key="2">
    <citation type="journal article" date="2021" name="Genome Biol. Evol.">
        <title>Developing a high-quality reference genome for a parasitic bivalve with doubly uniparental inheritance (Bivalvia: Unionida).</title>
        <authorList>
            <person name="Smith C.H."/>
        </authorList>
    </citation>
    <scope>NUCLEOTIDE SEQUENCE</scope>
    <source>
        <strain evidence="1">CHS0354</strain>
        <tissue evidence="1">Mantle</tissue>
    </source>
</reference>
<name>A0AAE0VZ80_9BIVA</name>
<comment type="caution">
    <text evidence="1">The sequence shown here is derived from an EMBL/GenBank/DDBJ whole genome shotgun (WGS) entry which is preliminary data.</text>
</comment>
<gene>
    <name evidence="1" type="ORF">CHS0354_010883</name>
</gene>
<dbReference type="AlphaFoldDB" id="A0AAE0VZ80"/>
<protein>
    <submittedName>
        <fullName evidence="1">Uncharacterized protein</fullName>
    </submittedName>
</protein>
<reference evidence="1" key="3">
    <citation type="submission" date="2023-05" db="EMBL/GenBank/DDBJ databases">
        <authorList>
            <person name="Smith C.H."/>
        </authorList>
    </citation>
    <scope>NUCLEOTIDE SEQUENCE</scope>
    <source>
        <strain evidence="1">CHS0354</strain>
        <tissue evidence="1">Mantle</tissue>
    </source>
</reference>
<organism evidence="1 2">
    <name type="scientific">Potamilus streckersoni</name>
    <dbReference type="NCBI Taxonomy" id="2493646"/>
    <lineage>
        <taxon>Eukaryota</taxon>
        <taxon>Metazoa</taxon>
        <taxon>Spiralia</taxon>
        <taxon>Lophotrochozoa</taxon>
        <taxon>Mollusca</taxon>
        <taxon>Bivalvia</taxon>
        <taxon>Autobranchia</taxon>
        <taxon>Heteroconchia</taxon>
        <taxon>Palaeoheterodonta</taxon>
        <taxon>Unionida</taxon>
        <taxon>Unionoidea</taxon>
        <taxon>Unionidae</taxon>
        <taxon>Ambleminae</taxon>
        <taxon>Lampsilini</taxon>
        <taxon>Potamilus</taxon>
    </lineage>
</organism>
<keyword evidence="2" id="KW-1185">Reference proteome</keyword>
<evidence type="ECO:0000313" key="1">
    <source>
        <dbReference type="EMBL" id="KAK3595274.1"/>
    </source>
</evidence>